<accession>A0A8S5MMG4</accession>
<evidence type="ECO:0000313" key="1">
    <source>
        <dbReference type="EMBL" id="DAD83505.1"/>
    </source>
</evidence>
<protein>
    <submittedName>
        <fullName evidence="1">Uncharacterized protein</fullName>
    </submittedName>
</protein>
<reference evidence="1" key="1">
    <citation type="journal article" date="2021" name="Proc. Natl. Acad. Sci. U.S.A.">
        <title>A Catalog of Tens of Thousands of Viruses from Human Metagenomes Reveals Hidden Associations with Chronic Diseases.</title>
        <authorList>
            <person name="Tisza M.J."/>
            <person name="Buck C.B."/>
        </authorList>
    </citation>
    <scope>NUCLEOTIDE SEQUENCE</scope>
    <source>
        <strain evidence="1">Ctxc31</strain>
    </source>
</reference>
<sequence length="327" mass="35787">MIDGVSRERQSDSPYSVGYGYIAIPSGVDRDNYIDTCFRRERVTVITDLGGVFNDCYITSDALQRISFPSNIEEKGSCVCFISCTFNNKPIVVGVLQGDNSSSMLKENMYQVRKVMGDSEVLIQANPKDNSLVINLTSSKAGKVFLKCVGSEENELNIVSSGSVNVSTDKSINATSYKEASVQIKDVENKNDVYQIYFDKEKALLTRKCQSTKEDTTIVLDQNGVDIKTEGGNKEIKIDLENILLKTDKKVNINNGGQSMVKAEDLILRIDQLQTQISQIVQAFATGAAAAVNMDGGRTAMTTAYGSLSGIVKIDFNPIKSQIGFLD</sequence>
<proteinExistence type="predicted"/>
<organism evidence="1">
    <name type="scientific">Siphoviridae sp. ctxc31</name>
    <dbReference type="NCBI Taxonomy" id="2826520"/>
    <lineage>
        <taxon>Viruses</taxon>
        <taxon>Duplodnaviria</taxon>
        <taxon>Heunggongvirae</taxon>
        <taxon>Uroviricota</taxon>
        <taxon>Caudoviricetes</taxon>
    </lineage>
</organism>
<dbReference type="EMBL" id="BK014938">
    <property type="protein sequence ID" value="DAD83505.1"/>
    <property type="molecule type" value="Genomic_DNA"/>
</dbReference>
<name>A0A8S5MMG4_9CAUD</name>